<sequence length="541" mass="56602">MLDLLLHNAVVHTVCPDRPPAHSVGIWRGRIVGLDGDIDDLPARRRVDLAGATVVPGFHDAHCHTTSVGIEELHLDLGGCASTDAVLERVAVYADGLPDDAWVIGFGYLDRSRPDRFPTAAELDRAGSGRPVWLTHRSGHSCAVSSAVLRELADPLPGDAARFVHRDGTGRPTGLLEETAMDAVKDLVGPASQEQLADAVDRATRRYVAEGITSFTEAGIGCPGIDHGPAEIGAYQRARTTGRLHARAQLMVYSELLHEVAGSRGETPASGLDLGARTGLGDPWLRLGAMKIWIDGAGTAGTAAVTGPAGEPPARQSFADDPVRMRRQIADAHRSGWQVAGHAMGDAAVDLLLDALASAGPVDELRARRHRVEHAGLVRPDQVQRMADLGVLAVIQPLFIPLFGDLLADGFGAARVPWSIRAASFLAAGVPVAASSDRPVAPATPLAALQALVERRTGTGACYGPQERIPVAAALHSYTAGAAFAAGAESEIGSLAEGRLADLVVLGCDPLSVEPAALGEIPVLATMVDGRAVHDPEDRLS</sequence>
<dbReference type="Proteomes" id="UP000655208">
    <property type="component" value="Unassembled WGS sequence"/>
</dbReference>
<dbReference type="SUPFAM" id="SSF51556">
    <property type="entry name" value="Metallo-dependent hydrolases"/>
    <property type="match status" value="1"/>
</dbReference>
<dbReference type="InterPro" id="IPR011059">
    <property type="entry name" value="Metal-dep_hydrolase_composite"/>
</dbReference>
<evidence type="ECO:0000259" key="1">
    <source>
        <dbReference type="Pfam" id="PF07969"/>
    </source>
</evidence>
<comment type="caution">
    <text evidence="2">The sequence shown here is derived from an EMBL/GenBank/DDBJ whole genome shotgun (WGS) entry which is preliminary data.</text>
</comment>
<dbReference type="SUPFAM" id="SSF51338">
    <property type="entry name" value="Composite domain of metallo-dependent hydrolases"/>
    <property type="match status" value="1"/>
</dbReference>
<dbReference type="GO" id="GO:0016810">
    <property type="term" value="F:hydrolase activity, acting on carbon-nitrogen (but not peptide) bonds"/>
    <property type="evidence" value="ECO:0007669"/>
    <property type="project" value="InterPro"/>
</dbReference>
<dbReference type="RefSeq" id="WP_188941142.1">
    <property type="nucleotide sequence ID" value="NZ_BMNA01000003.1"/>
</dbReference>
<evidence type="ECO:0000313" key="2">
    <source>
        <dbReference type="EMBL" id="GGL98183.1"/>
    </source>
</evidence>
<gene>
    <name evidence="2" type="ORF">GCM10011594_17610</name>
</gene>
<keyword evidence="3" id="KW-1185">Reference proteome</keyword>
<reference evidence="2" key="2">
    <citation type="submission" date="2020-09" db="EMBL/GenBank/DDBJ databases">
        <authorList>
            <person name="Sun Q."/>
            <person name="Zhou Y."/>
        </authorList>
    </citation>
    <scope>NUCLEOTIDE SEQUENCE</scope>
    <source>
        <strain evidence="2">CGMCC 4.7308</strain>
    </source>
</reference>
<reference evidence="2" key="1">
    <citation type="journal article" date="2014" name="Int. J. Syst. Evol. Microbiol.">
        <title>Complete genome sequence of Corynebacterium casei LMG S-19264T (=DSM 44701T), isolated from a smear-ripened cheese.</title>
        <authorList>
            <consortium name="US DOE Joint Genome Institute (JGI-PGF)"/>
            <person name="Walter F."/>
            <person name="Albersmeier A."/>
            <person name="Kalinowski J."/>
            <person name="Ruckert C."/>
        </authorList>
    </citation>
    <scope>NUCLEOTIDE SEQUENCE</scope>
    <source>
        <strain evidence="2">CGMCC 4.7308</strain>
    </source>
</reference>
<feature type="domain" description="Amidohydrolase 3" evidence="1">
    <location>
        <begin position="47"/>
        <end position="534"/>
    </location>
</feature>
<dbReference type="Gene3D" id="3.10.310.70">
    <property type="match status" value="1"/>
</dbReference>
<dbReference type="Gene3D" id="2.30.40.10">
    <property type="entry name" value="Urease, subunit C, domain 1"/>
    <property type="match status" value="1"/>
</dbReference>
<dbReference type="AlphaFoldDB" id="A0A917SUI5"/>
<dbReference type="EMBL" id="BMNA01000003">
    <property type="protein sequence ID" value="GGL98183.1"/>
    <property type="molecule type" value="Genomic_DNA"/>
</dbReference>
<dbReference type="CDD" id="cd01300">
    <property type="entry name" value="YtcJ_like"/>
    <property type="match status" value="1"/>
</dbReference>
<evidence type="ECO:0000313" key="3">
    <source>
        <dbReference type="Proteomes" id="UP000655208"/>
    </source>
</evidence>
<dbReference type="PANTHER" id="PTHR22642:SF2">
    <property type="entry name" value="PROTEIN LONG AFTER FAR-RED 3"/>
    <property type="match status" value="1"/>
</dbReference>
<dbReference type="Gene3D" id="3.20.20.140">
    <property type="entry name" value="Metal-dependent hydrolases"/>
    <property type="match status" value="1"/>
</dbReference>
<proteinExistence type="predicted"/>
<accession>A0A917SUI5</accession>
<dbReference type="Pfam" id="PF07969">
    <property type="entry name" value="Amidohydro_3"/>
    <property type="match status" value="1"/>
</dbReference>
<protein>
    <submittedName>
        <fullName evidence="2">Amidohydrolase</fullName>
    </submittedName>
</protein>
<dbReference type="PANTHER" id="PTHR22642">
    <property type="entry name" value="IMIDAZOLONEPROPIONASE"/>
    <property type="match status" value="1"/>
</dbReference>
<dbReference type="InterPro" id="IPR032466">
    <property type="entry name" value="Metal_Hydrolase"/>
</dbReference>
<name>A0A917SUI5_9ACTN</name>
<dbReference type="InterPro" id="IPR033932">
    <property type="entry name" value="YtcJ-like"/>
</dbReference>
<dbReference type="InterPro" id="IPR013108">
    <property type="entry name" value="Amidohydro_3"/>
</dbReference>
<organism evidence="2 3">
    <name type="scientific">Nakamurella endophytica</name>
    <dbReference type="NCBI Taxonomy" id="1748367"/>
    <lineage>
        <taxon>Bacteria</taxon>
        <taxon>Bacillati</taxon>
        <taxon>Actinomycetota</taxon>
        <taxon>Actinomycetes</taxon>
        <taxon>Nakamurellales</taxon>
        <taxon>Nakamurellaceae</taxon>
        <taxon>Nakamurella</taxon>
    </lineage>
</organism>